<feature type="coiled-coil region" evidence="8">
    <location>
        <begin position="595"/>
        <end position="622"/>
    </location>
</feature>
<proteinExistence type="inferred from homology"/>
<dbReference type="GO" id="GO:0043138">
    <property type="term" value="F:3'-5' DNA helicase activity"/>
    <property type="evidence" value="ECO:0007669"/>
    <property type="project" value="UniProtKB-EC"/>
</dbReference>
<comment type="caution">
    <text evidence="11">The sequence shown here is derived from an EMBL/GenBank/DDBJ whole genome shotgun (WGS) entry which is preliminary data.</text>
</comment>
<dbReference type="InterPro" id="IPR007569">
    <property type="entry name" value="DUF559"/>
</dbReference>
<evidence type="ECO:0000256" key="2">
    <source>
        <dbReference type="ARBA" id="ARBA00022741"/>
    </source>
</evidence>
<evidence type="ECO:0000256" key="7">
    <source>
        <dbReference type="ARBA" id="ARBA00034808"/>
    </source>
</evidence>
<dbReference type="PANTHER" id="PTHR13710">
    <property type="entry name" value="DNA HELICASE RECQ FAMILY MEMBER"/>
    <property type="match status" value="1"/>
</dbReference>
<dbReference type="Gene3D" id="3.40.960.10">
    <property type="entry name" value="VSR Endonuclease"/>
    <property type="match status" value="1"/>
</dbReference>
<keyword evidence="5" id="KW-0413">Isomerase</keyword>
<keyword evidence="8" id="KW-0175">Coiled coil</keyword>
<evidence type="ECO:0000313" key="12">
    <source>
        <dbReference type="Proteomes" id="UP000467132"/>
    </source>
</evidence>
<reference evidence="11 12" key="1">
    <citation type="submission" date="2018-08" db="EMBL/GenBank/DDBJ databases">
        <title>Murine metabolic-syndrome-specific gut microbial biobank.</title>
        <authorList>
            <person name="Liu C."/>
        </authorList>
    </citation>
    <scope>NUCLEOTIDE SEQUENCE [LARGE SCALE GENOMIC DNA]</scope>
    <source>
        <strain evidence="11 12">583</strain>
    </source>
</reference>
<dbReference type="GO" id="GO:0009378">
    <property type="term" value="F:four-way junction helicase activity"/>
    <property type="evidence" value="ECO:0007669"/>
    <property type="project" value="TreeGrafter"/>
</dbReference>
<evidence type="ECO:0000256" key="1">
    <source>
        <dbReference type="ARBA" id="ARBA00005446"/>
    </source>
</evidence>
<keyword evidence="3" id="KW-0067">ATP-binding</keyword>
<dbReference type="PROSITE" id="PS51192">
    <property type="entry name" value="HELICASE_ATP_BIND_1"/>
    <property type="match status" value="1"/>
</dbReference>
<dbReference type="GO" id="GO:0006281">
    <property type="term" value="P:DNA repair"/>
    <property type="evidence" value="ECO:0007669"/>
    <property type="project" value="TreeGrafter"/>
</dbReference>
<dbReference type="InterPro" id="IPR014001">
    <property type="entry name" value="Helicase_ATP-bd"/>
</dbReference>
<keyword evidence="4" id="KW-0238">DNA-binding</keyword>
<name>A0A845QX68_9CLOT</name>
<feature type="domain" description="Helicase C-terminal" evidence="10">
    <location>
        <begin position="608"/>
        <end position="790"/>
    </location>
</feature>
<organism evidence="11 12">
    <name type="scientific">Senegalia massiliensis</name>
    <dbReference type="NCBI Taxonomy" id="1720316"/>
    <lineage>
        <taxon>Bacteria</taxon>
        <taxon>Bacillati</taxon>
        <taxon>Bacillota</taxon>
        <taxon>Clostridia</taxon>
        <taxon>Eubacteriales</taxon>
        <taxon>Clostridiaceae</taxon>
        <taxon>Senegalia</taxon>
    </lineage>
</organism>
<dbReference type="OrthoDB" id="9763310at2"/>
<dbReference type="PROSITE" id="PS51194">
    <property type="entry name" value="HELICASE_CTER"/>
    <property type="match status" value="1"/>
</dbReference>
<dbReference type="GO" id="GO:0005737">
    <property type="term" value="C:cytoplasm"/>
    <property type="evidence" value="ECO:0007669"/>
    <property type="project" value="TreeGrafter"/>
</dbReference>
<keyword evidence="12" id="KW-1185">Reference proteome</keyword>
<dbReference type="AlphaFoldDB" id="A0A845QX68"/>
<dbReference type="GO" id="GO:0006310">
    <property type="term" value="P:DNA recombination"/>
    <property type="evidence" value="ECO:0007669"/>
    <property type="project" value="TreeGrafter"/>
</dbReference>
<dbReference type="SMART" id="SM00487">
    <property type="entry name" value="DEXDc"/>
    <property type="match status" value="1"/>
</dbReference>
<dbReference type="CDD" id="cd17920">
    <property type="entry name" value="DEXHc_RecQ"/>
    <property type="match status" value="1"/>
</dbReference>
<dbReference type="InterPro" id="IPR011545">
    <property type="entry name" value="DEAD/DEAH_box_helicase_dom"/>
</dbReference>
<dbReference type="Gene3D" id="3.40.50.300">
    <property type="entry name" value="P-loop containing nucleotide triphosphate hydrolases"/>
    <property type="match status" value="2"/>
</dbReference>
<keyword evidence="11" id="KW-0378">Hydrolase</keyword>
<dbReference type="Pfam" id="PF04480">
    <property type="entry name" value="DUF559"/>
    <property type="match status" value="1"/>
</dbReference>
<dbReference type="SMART" id="SM00490">
    <property type="entry name" value="HELICc"/>
    <property type="match status" value="1"/>
</dbReference>
<comment type="similarity">
    <text evidence="1">Belongs to the helicase family. RecQ subfamily.</text>
</comment>
<evidence type="ECO:0000256" key="6">
    <source>
        <dbReference type="ARBA" id="ARBA00034617"/>
    </source>
</evidence>
<feature type="domain" description="Helicase ATP-binding" evidence="9">
    <location>
        <begin position="404"/>
        <end position="578"/>
    </location>
</feature>
<protein>
    <recommendedName>
        <fullName evidence="7">DNA 3'-5' helicase</fullName>
        <ecNumber evidence="7">5.6.2.4</ecNumber>
    </recommendedName>
</protein>
<dbReference type="Proteomes" id="UP000467132">
    <property type="component" value="Unassembled WGS sequence"/>
</dbReference>
<dbReference type="Pfam" id="PF00270">
    <property type="entry name" value="DEAD"/>
    <property type="match status" value="1"/>
</dbReference>
<evidence type="ECO:0000256" key="3">
    <source>
        <dbReference type="ARBA" id="ARBA00022840"/>
    </source>
</evidence>
<dbReference type="SUPFAM" id="SSF52540">
    <property type="entry name" value="P-loop containing nucleoside triphosphate hydrolases"/>
    <property type="match status" value="1"/>
</dbReference>
<accession>A0A845QX68</accession>
<evidence type="ECO:0000259" key="9">
    <source>
        <dbReference type="PROSITE" id="PS51192"/>
    </source>
</evidence>
<gene>
    <name evidence="11" type="ORF">D3Z33_04425</name>
</gene>
<dbReference type="Pfam" id="PF00271">
    <property type="entry name" value="Helicase_C"/>
    <property type="match status" value="1"/>
</dbReference>
<dbReference type="EC" id="5.6.2.4" evidence="7"/>
<dbReference type="GO" id="GO:0003677">
    <property type="term" value="F:DNA binding"/>
    <property type="evidence" value="ECO:0007669"/>
    <property type="project" value="UniProtKB-KW"/>
</dbReference>
<keyword evidence="11" id="KW-0347">Helicase</keyword>
<keyword evidence="2" id="KW-0547">Nucleotide-binding</keyword>
<dbReference type="EMBL" id="QXXA01000005">
    <property type="protein sequence ID" value="NBI06106.1"/>
    <property type="molecule type" value="Genomic_DNA"/>
</dbReference>
<dbReference type="InterPro" id="IPR001650">
    <property type="entry name" value="Helicase_C-like"/>
</dbReference>
<dbReference type="GO" id="GO:0005694">
    <property type="term" value="C:chromosome"/>
    <property type="evidence" value="ECO:0007669"/>
    <property type="project" value="TreeGrafter"/>
</dbReference>
<dbReference type="InterPro" id="IPR027417">
    <property type="entry name" value="P-loop_NTPase"/>
</dbReference>
<evidence type="ECO:0000256" key="8">
    <source>
        <dbReference type="SAM" id="Coils"/>
    </source>
</evidence>
<dbReference type="GO" id="GO:0005524">
    <property type="term" value="F:ATP binding"/>
    <property type="evidence" value="ECO:0007669"/>
    <property type="project" value="UniProtKB-KW"/>
</dbReference>
<evidence type="ECO:0000256" key="4">
    <source>
        <dbReference type="ARBA" id="ARBA00023125"/>
    </source>
</evidence>
<evidence type="ECO:0000256" key="5">
    <source>
        <dbReference type="ARBA" id="ARBA00023235"/>
    </source>
</evidence>
<sequence>MEKYTANYANTNPNFVIQNIKGENRVRDKYYPMLCVLKNIIQRGYPTTMSEFLQKSIGSIHMEKNFNKKMGFIDRNIPQWSRTIKGDAEEQYYPAKEFFEDMIPKYLPEYQFIQQLMLPEVAFEDIVEDSGEYFHGQQVDFYLPQAKLVIEIDGQRHKIEDVTRINDKERAMFLQKHMIDTVRLTTSEINEASFKNEQFMKKIKLIEARLKQYSSILNFYKSHYEHPPYFINDYNEKLMKSSAIIRFQVLVISLLQKKRIKLDDNDWRLNILARDVEHFAELAIEDLFIWIKNLCKLNKLPYYKPNIQITYCKDAKDYIFENNVINIDFSLLRRWTDENIDYENVIFVRSDYNDKKNYFEVSISDPIKYKIIYDGEESDIPVLKFLLKNIFGFDDFNDGQIPIIVNTLALNDTIGILPTGGGKSLTYQFTALLQPCISFVVCPIKSLMYDQKYNTFKKYITYNDYISSDQDASEKNQVSKNFANGKYFFIWMSPERFQTPKFRKYLEKLNKEKTIAYAVIDEVHCLSEWGHDFRTSYLNLIKTIRKYCPSSTLLGLTATASSFVLEDLKVEFNLSADNIKTLTSFTRPELNFHVIKDDSESLDDKEKELIQLLKRLDEKDNIFTLDNENSKSGLIFTMLKNGSMGCYDLSLRISGEFNINAEWYSGEIPKKTVSTNGRRVKISVMPQDKFDEYKLKVQNDFQENKYPLLVATKAFGMGIDKSNIRYTIHFGIPGSLESLYQEAGRAGRDKKEANCYILYSREKLTPDEFEILFNPDTSIEEISKIQEKYGFKNSRDILRNFFFWLNSNKGIAYEFKVMKKIYDSFAKKGTTQLIECKKLEYSFSEIQKAIYKLSLLGIIEDWTIENWNKGSQIIKIKLNKYTKKTIMDSLLKYIKRYDKEFNLDITNEQDIKYSKYIKILRDKSLKEYEKAILILLEWGYDNIVYNRRQSIKNILELCDGYSDPSTFKEGIEKFFRFSEKSYLLDHIAQNPTDIESWFRIFYENGENIEEELEENKVILEKNKLQEIQGSLSRLLESYRYNTGLNYISGIVRFLLDEFDNQDGKYRLESALGQIDKYKKDEKQKILKRTLKIGKIAKKENKEDLSELLCEYYPNNIIDIYESLEDNFSLLKVIKNSKERIQKIGGAL</sequence>
<dbReference type="PANTHER" id="PTHR13710:SF105">
    <property type="entry name" value="ATP-DEPENDENT DNA HELICASE Q1"/>
    <property type="match status" value="1"/>
</dbReference>
<dbReference type="RefSeq" id="WP_160196601.1">
    <property type="nucleotide sequence ID" value="NZ_QXXA01000005.1"/>
</dbReference>
<evidence type="ECO:0000259" key="10">
    <source>
        <dbReference type="PROSITE" id="PS51194"/>
    </source>
</evidence>
<comment type="catalytic activity">
    <reaction evidence="6">
        <text>Couples ATP hydrolysis with the unwinding of duplex DNA by translocating in the 3'-5' direction.</text>
        <dbReference type="EC" id="5.6.2.4"/>
    </reaction>
</comment>
<evidence type="ECO:0000313" key="11">
    <source>
        <dbReference type="EMBL" id="NBI06106.1"/>
    </source>
</evidence>